<dbReference type="Proteomes" id="UP000199415">
    <property type="component" value="Unassembled WGS sequence"/>
</dbReference>
<dbReference type="Pfam" id="PF13469">
    <property type="entry name" value="Sulfotransfer_3"/>
    <property type="match status" value="1"/>
</dbReference>
<evidence type="ECO:0000256" key="1">
    <source>
        <dbReference type="ARBA" id="ARBA00022679"/>
    </source>
</evidence>
<dbReference type="SUPFAM" id="SSF52540">
    <property type="entry name" value="P-loop containing nucleoside triphosphate hydrolases"/>
    <property type="match status" value="1"/>
</dbReference>
<accession>A0A1G7L514</accession>
<sequence length="322" mass="35460">MHYLTKRTLRPVPAPGTTLPLLDSVQQALAAGLPRRVPLNRGAGEKPVFIVGAPRSGTTLLRRLLQAGGAIHIPPENHALKGIVWDAARRPRRKWTPTVNAVCSAIEYRSLFADWEMPLRPLAVALTELPADEHSLARIVAAIYREHAARTGAPARWGDKTPLNVLAMDEIRALFPDARFLHIVRDGVDVTHSMVKDGLRPSLHQASTQWARFTRAGELFAARHPEQVLTLHYENLVTAPETELQRICPFAELPLSERMLEVTVDLPGMTDVRRQAHHANVANPVTPTSIGRGRRALSRADRAAIAPYIGAGLARFGYEPAV</sequence>
<keyword evidence="3" id="KW-1185">Reference proteome</keyword>
<dbReference type="GO" id="GO:0008476">
    <property type="term" value="F:protein-tyrosine sulfotransferase activity"/>
    <property type="evidence" value="ECO:0007669"/>
    <property type="project" value="InterPro"/>
</dbReference>
<gene>
    <name evidence="2" type="ORF">SAMN05216241_101123</name>
</gene>
<dbReference type="RefSeq" id="WP_176758447.1">
    <property type="nucleotide sequence ID" value="NZ_FNCE01000001.1"/>
</dbReference>
<keyword evidence="1 2" id="KW-0808">Transferase</keyword>
<dbReference type="EMBL" id="FNCE01000001">
    <property type="protein sequence ID" value="SDF44642.1"/>
    <property type="molecule type" value="Genomic_DNA"/>
</dbReference>
<name>A0A1G7L514_9PROT</name>
<evidence type="ECO:0000313" key="2">
    <source>
        <dbReference type="EMBL" id="SDF44642.1"/>
    </source>
</evidence>
<dbReference type="InterPro" id="IPR026634">
    <property type="entry name" value="TPST-like"/>
</dbReference>
<dbReference type="AlphaFoldDB" id="A0A1G7L514"/>
<evidence type="ECO:0000313" key="3">
    <source>
        <dbReference type="Proteomes" id="UP000199415"/>
    </source>
</evidence>
<proteinExistence type="predicted"/>
<dbReference type="InterPro" id="IPR027417">
    <property type="entry name" value="P-loop_NTPase"/>
</dbReference>
<dbReference type="STRING" id="1082479.SAMN05216241_101123"/>
<dbReference type="Gene3D" id="3.40.50.300">
    <property type="entry name" value="P-loop containing nucleotide triphosphate hydrolases"/>
    <property type="match status" value="1"/>
</dbReference>
<dbReference type="PANTHER" id="PTHR12788:SF10">
    <property type="entry name" value="PROTEIN-TYROSINE SULFOTRANSFERASE"/>
    <property type="match status" value="1"/>
</dbReference>
<dbReference type="PANTHER" id="PTHR12788">
    <property type="entry name" value="PROTEIN-TYROSINE SULFOTRANSFERASE 2"/>
    <property type="match status" value="1"/>
</dbReference>
<organism evidence="2 3">
    <name type="scientific">Limimonas halophila</name>
    <dbReference type="NCBI Taxonomy" id="1082479"/>
    <lineage>
        <taxon>Bacteria</taxon>
        <taxon>Pseudomonadati</taxon>
        <taxon>Pseudomonadota</taxon>
        <taxon>Alphaproteobacteria</taxon>
        <taxon>Rhodospirillales</taxon>
        <taxon>Rhodovibrionaceae</taxon>
        <taxon>Limimonas</taxon>
    </lineage>
</organism>
<reference evidence="2 3" key="1">
    <citation type="submission" date="2016-10" db="EMBL/GenBank/DDBJ databases">
        <authorList>
            <person name="de Groot N.N."/>
        </authorList>
    </citation>
    <scope>NUCLEOTIDE SEQUENCE [LARGE SCALE GENOMIC DNA]</scope>
    <source>
        <strain evidence="2 3">DSM 25584</strain>
    </source>
</reference>
<protein>
    <submittedName>
        <fullName evidence="2">Sulfotransferase family protein</fullName>
    </submittedName>
</protein>